<evidence type="ECO:0000256" key="2">
    <source>
        <dbReference type="ARBA" id="ARBA00022525"/>
    </source>
</evidence>
<dbReference type="STRING" id="658057.SAMN04488032_112117"/>
<gene>
    <name evidence="4" type="primary">apxIA_1</name>
    <name evidence="4" type="ORF">PAM7971_03209</name>
</gene>
<dbReference type="Proteomes" id="UP000193307">
    <property type="component" value="Unassembled WGS sequence"/>
</dbReference>
<proteinExistence type="predicted"/>
<dbReference type="GO" id="GO:0005509">
    <property type="term" value="F:calcium ion binding"/>
    <property type="evidence" value="ECO:0007669"/>
    <property type="project" value="InterPro"/>
</dbReference>
<evidence type="ECO:0000256" key="1">
    <source>
        <dbReference type="ARBA" id="ARBA00004613"/>
    </source>
</evidence>
<organism evidence="4 5">
    <name type="scientific">Pacificibacter marinus</name>
    <dbReference type="NCBI Taxonomy" id="658057"/>
    <lineage>
        <taxon>Bacteria</taxon>
        <taxon>Pseudomonadati</taxon>
        <taxon>Pseudomonadota</taxon>
        <taxon>Alphaproteobacteria</taxon>
        <taxon>Rhodobacterales</taxon>
        <taxon>Roseobacteraceae</taxon>
        <taxon>Pacificibacter</taxon>
    </lineage>
</organism>
<dbReference type="Gene3D" id="2.150.10.10">
    <property type="entry name" value="Serralysin-like metalloprotease, C-terminal"/>
    <property type="match status" value="2"/>
</dbReference>
<dbReference type="Pfam" id="PF00353">
    <property type="entry name" value="HemolysinCabind"/>
    <property type="match status" value="4"/>
</dbReference>
<sequence length="480" mass="49367">MLWALALLGILPAAFVYDDSVSPDSDESSNTDATTDVTAATDDVNGDLLPSLNTFSTGVFTAGDSALNESGDLGDDAEDDMVSSTPYHAVADGSETTFENFIAGENEITLHLTDDGNGDFIVETLQNDVGDSFGMSLSYSDGDTETTLHFVGLDEIPAQNISIGITSQETGVETLYNLESLGDFSATISNDPDIPAEPNIDDGNGEYATLPDDPDTPGAASGRHDSAEGALTPNTSAEDEDGQVVEHVLAAGGGTLVLNDEPIQSGFDASIVSSGDIFLIETDHTLHQVTGSDDDDAIALGDDAAIVHAGHGDDTIYAGEGTAIISGGAGADTIFGGDDIGSEYLIDGGVGNDTLAGGDANEILIGGLGADTLSGGAGDDVLILDAQDTVEGGSGQDTFWLYADGIVDDAFAQITDFDTAEDILRVSLPHEAEISNEFDLEVSQTEDGISSQISINGDVIAVIYGVPNVAENDVVVDFRA</sequence>
<feature type="region of interest" description="Disordered" evidence="3">
    <location>
        <begin position="187"/>
        <end position="242"/>
    </location>
</feature>
<name>A0A1Y5TJP0_9RHOB</name>
<dbReference type="InterPro" id="IPR011049">
    <property type="entry name" value="Serralysin-like_metalloprot_C"/>
</dbReference>
<dbReference type="InterPro" id="IPR050557">
    <property type="entry name" value="RTX_toxin/Mannuronan_C5-epim"/>
</dbReference>
<keyword evidence="5" id="KW-1185">Reference proteome</keyword>
<dbReference type="AlphaFoldDB" id="A0A1Y5TJP0"/>
<dbReference type="OrthoDB" id="7870633at2"/>
<dbReference type="RefSeq" id="WP_090875405.1">
    <property type="nucleotide sequence ID" value="NZ_FNZV01000012.1"/>
</dbReference>
<evidence type="ECO:0000313" key="4">
    <source>
        <dbReference type="EMBL" id="SLN62005.1"/>
    </source>
</evidence>
<dbReference type="InterPro" id="IPR001343">
    <property type="entry name" value="Hemolysn_Ca-bd"/>
</dbReference>
<dbReference type="SUPFAM" id="SSF51120">
    <property type="entry name" value="beta-Roll"/>
    <property type="match status" value="2"/>
</dbReference>
<keyword evidence="2" id="KW-0964">Secreted</keyword>
<dbReference type="PANTHER" id="PTHR38340:SF1">
    <property type="entry name" value="S-LAYER PROTEIN"/>
    <property type="match status" value="1"/>
</dbReference>
<protein>
    <submittedName>
        <fullName evidence="4">RTX-I toxin determinant A from serotypes 1/9</fullName>
    </submittedName>
</protein>
<dbReference type="GO" id="GO:0005576">
    <property type="term" value="C:extracellular region"/>
    <property type="evidence" value="ECO:0007669"/>
    <property type="project" value="UniProtKB-SubCell"/>
</dbReference>
<dbReference type="EMBL" id="FWFW01000012">
    <property type="protein sequence ID" value="SLN62005.1"/>
    <property type="molecule type" value="Genomic_DNA"/>
</dbReference>
<evidence type="ECO:0000313" key="5">
    <source>
        <dbReference type="Proteomes" id="UP000193307"/>
    </source>
</evidence>
<comment type="subcellular location">
    <subcellularLocation>
        <location evidence="1">Secreted</location>
    </subcellularLocation>
</comment>
<dbReference type="PANTHER" id="PTHR38340">
    <property type="entry name" value="S-LAYER PROTEIN"/>
    <property type="match status" value="1"/>
</dbReference>
<evidence type="ECO:0000256" key="3">
    <source>
        <dbReference type="SAM" id="MobiDB-lite"/>
    </source>
</evidence>
<dbReference type="PRINTS" id="PR00313">
    <property type="entry name" value="CABNDNGRPT"/>
</dbReference>
<reference evidence="4 5" key="1">
    <citation type="submission" date="2017-03" db="EMBL/GenBank/DDBJ databases">
        <authorList>
            <person name="Afonso C.L."/>
            <person name="Miller P.J."/>
            <person name="Scott M.A."/>
            <person name="Spackman E."/>
            <person name="Goraichik I."/>
            <person name="Dimitrov K.M."/>
            <person name="Suarez D.L."/>
            <person name="Swayne D.E."/>
        </authorList>
    </citation>
    <scope>NUCLEOTIDE SEQUENCE [LARGE SCALE GENOMIC DNA]</scope>
    <source>
        <strain evidence="4 5">CECT 7971</strain>
    </source>
</reference>
<accession>A0A1Y5TJP0</accession>